<organism evidence="6 7">
    <name type="scientific">Sphaerisporangium rubeum</name>
    <dbReference type="NCBI Taxonomy" id="321317"/>
    <lineage>
        <taxon>Bacteria</taxon>
        <taxon>Bacillati</taxon>
        <taxon>Actinomycetota</taxon>
        <taxon>Actinomycetes</taxon>
        <taxon>Streptosporangiales</taxon>
        <taxon>Streptosporangiaceae</taxon>
        <taxon>Sphaerisporangium</taxon>
    </lineage>
</organism>
<feature type="region of interest" description="Disordered" evidence="4">
    <location>
        <begin position="174"/>
        <end position="213"/>
    </location>
</feature>
<dbReference type="PANTHER" id="PTHR33164">
    <property type="entry name" value="TRANSCRIPTIONAL REGULATOR, MARR FAMILY"/>
    <property type="match status" value="1"/>
</dbReference>
<dbReference type="Proteomes" id="UP000555564">
    <property type="component" value="Unassembled WGS sequence"/>
</dbReference>
<sequence length="213" mass="23639">MPDESPFAFDATGFLYNPQLRGLVGHDLAPDVLAVVEAFAAINQAAKLNRWALERWAVRHGLSEARLQVLLVLRRQPNGMRLVNLAATLEVAPPSLTGLIDSLEKDGLVRRVPDPGDRRSMLATLTATGRERVDEIWSTQVEHQVGITDGITTEELVQLRHLCLRLVENVKRATTRNGPGAAAQNRPKADRGDHSDQERQDRPGRRAVPSRDR</sequence>
<dbReference type="Gene3D" id="1.10.10.10">
    <property type="entry name" value="Winged helix-like DNA-binding domain superfamily/Winged helix DNA-binding domain"/>
    <property type="match status" value="1"/>
</dbReference>
<dbReference type="InterPro" id="IPR023187">
    <property type="entry name" value="Tscrpt_reg_MarR-type_CS"/>
</dbReference>
<keyword evidence="7" id="KW-1185">Reference proteome</keyword>
<dbReference type="PROSITE" id="PS01117">
    <property type="entry name" value="HTH_MARR_1"/>
    <property type="match status" value="1"/>
</dbReference>
<proteinExistence type="predicted"/>
<feature type="domain" description="HTH marR-type" evidence="5">
    <location>
        <begin position="25"/>
        <end position="168"/>
    </location>
</feature>
<dbReference type="SMART" id="SM00347">
    <property type="entry name" value="HTH_MARR"/>
    <property type="match status" value="1"/>
</dbReference>
<evidence type="ECO:0000313" key="7">
    <source>
        <dbReference type="Proteomes" id="UP000555564"/>
    </source>
</evidence>
<protein>
    <submittedName>
        <fullName evidence="6">DNA-binding MarR family transcriptional regulator</fullName>
    </submittedName>
</protein>
<comment type="caution">
    <text evidence="6">The sequence shown here is derived from an EMBL/GenBank/DDBJ whole genome shotgun (WGS) entry which is preliminary data.</text>
</comment>
<evidence type="ECO:0000313" key="6">
    <source>
        <dbReference type="EMBL" id="MBB6474930.1"/>
    </source>
</evidence>
<feature type="compositionally biased region" description="Basic and acidic residues" evidence="4">
    <location>
        <begin position="187"/>
        <end position="213"/>
    </location>
</feature>
<dbReference type="PANTHER" id="PTHR33164:SF64">
    <property type="entry name" value="TRANSCRIPTIONAL REGULATOR SLYA"/>
    <property type="match status" value="1"/>
</dbReference>
<dbReference type="InterPro" id="IPR036388">
    <property type="entry name" value="WH-like_DNA-bd_sf"/>
</dbReference>
<name>A0A7X0IGR1_9ACTN</name>
<evidence type="ECO:0000256" key="3">
    <source>
        <dbReference type="ARBA" id="ARBA00023163"/>
    </source>
</evidence>
<dbReference type="Pfam" id="PF01047">
    <property type="entry name" value="MarR"/>
    <property type="match status" value="1"/>
</dbReference>
<evidence type="ECO:0000256" key="2">
    <source>
        <dbReference type="ARBA" id="ARBA00023125"/>
    </source>
</evidence>
<dbReference type="GO" id="GO:0003677">
    <property type="term" value="F:DNA binding"/>
    <property type="evidence" value="ECO:0007669"/>
    <property type="project" value="UniProtKB-KW"/>
</dbReference>
<gene>
    <name evidence="6" type="ORF">BJ992_004361</name>
</gene>
<evidence type="ECO:0000256" key="4">
    <source>
        <dbReference type="SAM" id="MobiDB-lite"/>
    </source>
</evidence>
<accession>A0A7X0IGR1</accession>
<dbReference type="SUPFAM" id="SSF46785">
    <property type="entry name" value="Winged helix' DNA-binding domain"/>
    <property type="match status" value="1"/>
</dbReference>
<dbReference type="PROSITE" id="PS50995">
    <property type="entry name" value="HTH_MARR_2"/>
    <property type="match status" value="1"/>
</dbReference>
<evidence type="ECO:0000259" key="5">
    <source>
        <dbReference type="PROSITE" id="PS50995"/>
    </source>
</evidence>
<dbReference type="EMBL" id="JACHIU010000001">
    <property type="protein sequence ID" value="MBB6474930.1"/>
    <property type="molecule type" value="Genomic_DNA"/>
</dbReference>
<reference evidence="6 7" key="1">
    <citation type="submission" date="2020-08" db="EMBL/GenBank/DDBJ databases">
        <title>Sequencing the genomes of 1000 actinobacteria strains.</title>
        <authorList>
            <person name="Klenk H.-P."/>
        </authorList>
    </citation>
    <scope>NUCLEOTIDE SEQUENCE [LARGE SCALE GENOMIC DNA]</scope>
    <source>
        <strain evidence="6 7">DSM 44936</strain>
    </source>
</reference>
<dbReference type="RefSeq" id="WP_184983856.1">
    <property type="nucleotide sequence ID" value="NZ_BAAALO010000038.1"/>
</dbReference>
<dbReference type="AlphaFoldDB" id="A0A7X0IGR1"/>
<dbReference type="PRINTS" id="PR00598">
    <property type="entry name" value="HTHMARR"/>
</dbReference>
<keyword evidence="2 6" id="KW-0238">DNA-binding</keyword>
<dbReference type="GO" id="GO:0003700">
    <property type="term" value="F:DNA-binding transcription factor activity"/>
    <property type="evidence" value="ECO:0007669"/>
    <property type="project" value="InterPro"/>
</dbReference>
<dbReference type="GO" id="GO:0006950">
    <property type="term" value="P:response to stress"/>
    <property type="evidence" value="ECO:0007669"/>
    <property type="project" value="TreeGrafter"/>
</dbReference>
<keyword evidence="3" id="KW-0804">Transcription</keyword>
<dbReference type="InterPro" id="IPR036390">
    <property type="entry name" value="WH_DNA-bd_sf"/>
</dbReference>
<dbReference type="InterPro" id="IPR039422">
    <property type="entry name" value="MarR/SlyA-like"/>
</dbReference>
<evidence type="ECO:0000256" key="1">
    <source>
        <dbReference type="ARBA" id="ARBA00023015"/>
    </source>
</evidence>
<dbReference type="InterPro" id="IPR000835">
    <property type="entry name" value="HTH_MarR-typ"/>
</dbReference>
<keyword evidence="1" id="KW-0805">Transcription regulation</keyword>